<evidence type="ECO:0000313" key="2">
    <source>
        <dbReference type="EMBL" id="CAG9561330.1"/>
    </source>
</evidence>
<dbReference type="EMBL" id="CAKASE010000046">
    <property type="protein sequence ID" value="CAG9561330.1"/>
    <property type="molecule type" value="Genomic_DNA"/>
</dbReference>
<dbReference type="Proteomes" id="UP000789524">
    <property type="component" value="Unassembled WGS sequence"/>
</dbReference>
<protein>
    <submittedName>
        <fullName evidence="2">(African queen) hypothetical protein</fullName>
    </submittedName>
</protein>
<feature type="region of interest" description="Disordered" evidence="1">
    <location>
        <begin position="1"/>
        <end position="56"/>
    </location>
</feature>
<organism evidence="2 3">
    <name type="scientific">Danaus chrysippus</name>
    <name type="common">African queen</name>
    <dbReference type="NCBI Taxonomy" id="151541"/>
    <lineage>
        <taxon>Eukaryota</taxon>
        <taxon>Metazoa</taxon>
        <taxon>Ecdysozoa</taxon>
        <taxon>Arthropoda</taxon>
        <taxon>Hexapoda</taxon>
        <taxon>Insecta</taxon>
        <taxon>Pterygota</taxon>
        <taxon>Neoptera</taxon>
        <taxon>Endopterygota</taxon>
        <taxon>Lepidoptera</taxon>
        <taxon>Glossata</taxon>
        <taxon>Ditrysia</taxon>
        <taxon>Papilionoidea</taxon>
        <taxon>Nymphalidae</taxon>
        <taxon>Danainae</taxon>
        <taxon>Danaini</taxon>
        <taxon>Danaina</taxon>
        <taxon>Danaus</taxon>
        <taxon>Anosia</taxon>
    </lineage>
</organism>
<dbReference type="OrthoDB" id="7699572at2759"/>
<gene>
    <name evidence="2" type="ORF">DCHRY22_LOCUS2861</name>
</gene>
<comment type="caution">
    <text evidence="2">The sequence shown here is derived from an EMBL/GenBank/DDBJ whole genome shotgun (WGS) entry which is preliminary data.</text>
</comment>
<evidence type="ECO:0000256" key="1">
    <source>
        <dbReference type="SAM" id="MobiDB-lite"/>
    </source>
</evidence>
<proteinExistence type="predicted"/>
<evidence type="ECO:0000313" key="3">
    <source>
        <dbReference type="Proteomes" id="UP000789524"/>
    </source>
</evidence>
<reference evidence="2" key="1">
    <citation type="submission" date="2021-09" db="EMBL/GenBank/DDBJ databases">
        <authorList>
            <person name="Martin H S."/>
        </authorList>
    </citation>
    <scope>NUCLEOTIDE SEQUENCE</scope>
</reference>
<feature type="compositionally biased region" description="Polar residues" evidence="1">
    <location>
        <begin position="30"/>
        <end position="43"/>
    </location>
</feature>
<keyword evidence="3" id="KW-1185">Reference proteome</keyword>
<dbReference type="AlphaFoldDB" id="A0A8J2QFA4"/>
<accession>A0A8J2QFA4</accession>
<sequence>MKKYFTAEPKNSGKNVGTTQEKKTSGVAENPSTDDSIPGSSHLSELPESHVPSASQSTELEAFQVAADICELEEVTENLFG</sequence>
<name>A0A8J2QFA4_9NEOP</name>